<dbReference type="Pfam" id="PF01121">
    <property type="entry name" value="CoaE"/>
    <property type="match status" value="1"/>
</dbReference>
<evidence type="ECO:0000256" key="9">
    <source>
        <dbReference type="NCBIfam" id="TIGR00152"/>
    </source>
</evidence>
<reference evidence="10 11" key="1">
    <citation type="submission" date="2017-04" db="EMBL/GenBank/DDBJ databases">
        <authorList>
            <person name="Afonso C.L."/>
            <person name="Miller P.J."/>
            <person name="Scott M.A."/>
            <person name="Spackman E."/>
            <person name="Goraichik I."/>
            <person name="Dimitrov K.M."/>
            <person name="Suarez D.L."/>
            <person name="Swayne D.E."/>
        </authorList>
    </citation>
    <scope>NUCLEOTIDE SEQUENCE [LARGE SCALE GENOMIC DNA]</scope>
    <source>
        <strain evidence="11">XA(T)</strain>
    </source>
</reference>
<keyword evidence="3 8" id="KW-0808">Transferase</keyword>
<keyword evidence="4 8" id="KW-0547">Nucleotide-binding</keyword>
<protein>
    <recommendedName>
        <fullName evidence="8 9">Dephospho-CoA kinase</fullName>
        <ecNumber evidence="8 9">2.7.1.24</ecNumber>
    </recommendedName>
    <alternativeName>
        <fullName evidence="8">Dephosphocoenzyme A kinase</fullName>
    </alternativeName>
</protein>
<dbReference type="GO" id="GO:0005737">
    <property type="term" value="C:cytoplasm"/>
    <property type="evidence" value="ECO:0007669"/>
    <property type="project" value="UniProtKB-SubCell"/>
</dbReference>
<evidence type="ECO:0000313" key="10">
    <source>
        <dbReference type="EMBL" id="ARJ05367.1"/>
    </source>
</evidence>
<dbReference type="GO" id="GO:0005524">
    <property type="term" value="F:ATP binding"/>
    <property type="evidence" value="ECO:0007669"/>
    <property type="project" value="UniProtKB-UniRule"/>
</dbReference>
<evidence type="ECO:0000256" key="4">
    <source>
        <dbReference type="ARBA" id="ARBA00022741"/>
    </source>
</evidence>
<dbReference type="AlphaFoldDB" id="A0A1X9LJN8"/>
<proteinExistence type="inferred from homology"/>
<evidence type="ECO:0000256" key="7">
    <source>
        <dbReference type="ARBA" id="ARBA00022993"/>
    </source>
</evidence>
<dbReference type="KEGG" id="cphy:B5808_09155"/>
<keyword evidence="2 8" id="KW-0963">Cytoplasm</keyword>
<comment type="subcellular location">
    <subcellularLocation>
        <location evidence="8">Cytoplasm</location>
    </subcellularLocation>
</comment>
<dbReference type="EC" id="2.7.1.24" evidence="8 9"/>
<dbReference type="HAMAP" id="MF_00376">
    <property type="entry name" value="Dephospho_CoA_kinase"/>
    <property type="match status" value="1"/>
</dbReference>
<dbReference type="EMBL" id="CP020715">
    <property type="protein sequence ID" value="ARJ05367.1"/>
    <property type="molecule type" value="Genomic_DNA"/>
</dbReference>
<dbReference type="UniPathway" id="UPA00241">
    <property type="reaction ID" value="UER00356"/>
</dbReference>
<dbReference type="InterPro" id="IPR027417">
    <property type="entry name" value="P-loop_NTPase"/>
</dbReference>
<dbReference type="NCBIfam" id="TIGR00152">
    <property type="entry name" value="dephospho-CoA kinase"/>
    <property type="match status" value="1"/>
</dbReference>
<dbReference type="PANTHER" id="PTHR10695:SF46">
    <property type="entry name" value="BIFUNCTIONAL COENZYME A SYNTHASE-RELATED"/>
    <property type="match status" value="1"/>
</dbReference>
<accession>A0A1X9LJN8</accession>
<gene>
    <name evidence="8" type="primary">coaE</name>
    <name evidence="10" type="ORF">B5808_09155</name>
</gene>
<comment type="similarity">
    <text evidence="1 8">Belongs to the CoaE family.</text>
</comment>
<keyword evidence="7 8" id="KW-0173">Coenzyme A biosynthesis</keyword>
<evidence type="ECO:0000256" key="5">
    <source>
        <dbReference type="ARBA" id="ARBA00022777"/>
    </source>
</evidence>
<keyword evidence="5 8" id="KW-0418">Kinase</keyword>
<dbReference type="FunFam" id="3.40.50.300:FF:000991">
    <property type="entry name" value="Dephospho-CoA kinase"/>
    <property type="match status" value="1"/>
</dbReference>
<dbReference type="PANTHER" id="PTHR10695">
    <property type="entry name" value="DEPHOSPHO-COA KINASE-RELATED"/>
    <property type="match status" value="1"/>
</dbReference>
<dbReference type="NCBIfam" id="NF002879">
    <property type="entry name" value="PRK03333.1"/>
    <property type="match status" value="1"/>
</dbReference>
<evidence type="ECO:0000256" key="6">
    <source>
        <dbReference type="ARBA" id="ARBA00022840"/>
    </source>
</evidence>
<evidence type="ECO:0000256" key="8">
    <source>
        <dbReference type="HAMAP-Rule" id="MF_00376"/>
    </source>
</evidence>
<dbReference type="GO" id="GO:0004140">
    <property type="term" value="F:dephospho-CoA kinase activity"/>
    <property type="evidence" value="ECO:0007669"/>
    <property type="project" value="UniProtKB-UniRule"/>
</dbReference>
<keyword evidence="11" id="KW-1185">Reference proteome</keyword>
<evidence type="ECO:0000256" key="1">
    <source>
        <dbReference type="ARBA" id="ARBA00009018"/>
    </source>
</evidence>
<organism evidence="10 11">
    <name type="scientific">Cnuibacter physcomitrellae</name>
    <dbReference type="NCBI Taxonomy" id="1619308"/>
    <lineage>
        <taxon>Bacteria</taxon>
        <taxon>Bacillati</taxon>
        <taxon>Actinomycetota</taxon>
        <taxon>Actinomycetes</taxon>
        <taxon>Micrococcales</taxon>
        <taxon>Microbacteriaceae</taxon>
        <taxon>Cnuibacter</taxon>
    </lineage>
</organism>
<dbReference type="SUPFAM" id="SSF52540">
    <property type="entry name" value="P-loop containing nucleoside triphosphate hydrolases"/>
    <property type="match status" value="1"/>
</dbReference>
<dbReference type="InterPro" id="IPR001977">
    <property type="entry name" value="Depp_CoAkinase"/>
</dbReference>
<evidence type="ECO:0000256" key="2">
    <source>
        <dbReference type="ARBA" id="ARBA00022490"/>
    </source>
</evidence>
<dbReference type="GO" id="GO:0015937">
    <property type="term" value="P:coenzyme A biosynthetic process"/>
    <property type="evidence" value="ECO:0007669"/>
    <property type="project" value="UniProtKB-UniRule"/>
</dbReference>
<evidence type="ECO:0000313" key="11">
    <source>
        <dbReference type="Proteomes" id="UP000192775"/>
    </source>
</evidence>
<dbReference type="RefSeq" id="WP_085019505.1">
    <property type="nucleotide sequence ID" value="NZ_BMHD01000001.1"/>
</dbReference>
<comment type="pathway">
    <text evidence="8">Cofactor biosynthesis; coenzyme A biosynthesis; CoA from (R)-pantothenate: step 5/5.</text>
</comment>
<dbReference type="PROSITE" id="PS51219">
    <property type="entry name" value="DPCK"/>
    <property type="match status" value="1"/>
</dbReference>
<dbReference type="CDD" id="cd02022">
    <property type="entry name" value="DPCK"/>
    <property type="match status" value="1"/>
</dbReference>
<evidence type="ECO:0000256" key="3">
    <source>
        <dbReference type="ARBA" id="ARBA00022679"/>
    </source>
</evidence>
<dbReference type="Gene3D" id="3.40.50.300">
    <property type="entry name" value="P-loop containing nucleotide triphosphate hydrolases"/>
    <property type="match status" value="1"/>
</dbReference>
<comment type="function">
    <text evidence="8">Catalyzes the phosphorylation of the 3'-hydroxyl group of dephosphocoenzyme A to form coenzyme A.</text>
</comment>
<dbReference type="Proteomes" id="UP000192775">
    <property type="component" value="Chromosome"/>
</dbReference>
<feature type="binding site" evidence="8">
    <location>
        <begin position="11"/>
        <end position="16"/>
    </location>
    <ligand>
        <name>ATP</name>
        <dbReference type="ChEBI" id="CHEBI:30616"/>
    </ligand>
</feature>
<keyword evidence="6 8" id="KW-0067">ATP-binding</keyword>
<dbReference type="STRING" id="1619308.B5808_09155"/>
<comment type="catalytic activity">
    <reaction evidence="8">
        <text>3'-dephospho-CoA + ATP = ADP + CoA + H(+)</text>
        <dbReference type="Rhea" id="RHEA:18245"/>
        <dbReference type="ChEBI" id="CHEBI:15378"/>
        <dbReference type="ChEBI" id="CHEBI:30616"/>
        <dbReference type="ChEBI" id="CHEBI:57287"/>
        <dbReference type="ChEBI" id="CHEBI:57328"/>
        <dbReference type="ChEBI" id="CHEBI:456216"/>
        <dbReference type="EC" id="2.7.1.24"/>
    </reaction>
</comment>
<name>A0A1X9LJN8_9MICO</name>
<sequence>MLTVGLTGGIAAGKSTITKRLRELGALTADADQLSREAVEPGTPALARIRERFGDGVIGEDGHLDRAALGAIVFADDAARADLNAIVHPAVGALTALRRAEAAATGPDAVFVYDVPLLVETGGRRDFDVVIVAEAPEEVRIDRLMRLRGLSREEAERRIASQASDEERRAIADIVIDTGGTLEETLSQTDAAWRRIRGSA</sequence>